<dbReference type="InterPro" id="IPR016181">
    <property type="entry name" value="Acyl_CoA_acyltransferase"/>
</dbReference>
<dbReference type="Pfam" id="PF00583">
    <property type="entry name" value="Acetyltransf_1"/>
    <property type="match status" value="1"/>
</dbReference>
<dbReference type="Proteomes" id="UP001139353">
    <property type="component" value="Unassembled WGS sequence"/>
</dbReference>
<comment type="caution">
    <text evidence="2">The sequence shown here is derived from an EMBL/GenBank/DDBJ whole genome shotgun (WGS) entry which is preliminary data.</text>
</comment>
<accession>A0A9X2BXG8</accession>
<dbReference type="RefSeq" id="WP_275680438.1">
    <property type="nucleotide sequence ID" value="NZ_JAJLJH010000001.1"/>
</dbReference>
<dbReference type="GO" id="GO:0016747">
    <property type="term" value="F:acyltransferase activity, transferring groups other than amino-acyl groups"/>
    <property type="evidence" value="ECO:0007669"/>
    <property type="project" value="InterPro"/>
</dbReference>
<sequence>MTANLRIAIEPPNNADVGVVMQQLTAYNASKAGGETPDYLFIAARDEDGTVRGGLVGATYLGWLSVTMVSMDESLRSQGHGAALMKLAEDEAVRRGCPRVFLETLSFQALPFYEKLGYEVHSKLEGFPPGGARYALTKML</sequence>
<organism evidence="2 3">
    <name type="scientific">Scleromatobacter humisilvae</name>
    <dbReference type="NCBI Taxonomy" id="2897159"/>
    <lineage>
        <taxon>Bacteria</taxon>
        <taxon>Pseudomonadati</taxon>
        <taxon>Pseudomonadota</taxon>
        <taxon>Betaproteobacteria</taxon>
        <taxon>Burkholderiales</taxon>
        <taxon>Sphaerotilaceae</taxon>
        <taxon>Scleromatobacter</taxon>
    </lineage>
</organism>
<dbReference type="AlphaFoldDB" id="A0A9X2BXG8"/>
<protein>
    <submittedName>
        <fullName evidence="2">GNAT family N-acetyltransferase</fullName>
    </submittedName>
</protein>
<keyword evidence="3" id="KW-1185">Reference proteome</keyword>
<proteinExistence type="predicted"/>
<dbReference type="CDD" id="cd04301">
    <property type="entry name" value="NAT_SF"/>
    <property type="match status" value="1"/>
</dbReference>
<dbReference type="Gene3D" id="3.40.630.30">
    <property type="match status" value="1"/>
</dbReference>
<evidence type="ECO:0000313" key="3">
    <source>
        <dbReference type="Proteomes" id="UP001139353"/>
    </source>
</evidence>
<evidence type="ECO:0000313" key="2">
    <source>
        <dbReference type="EMBL" id="MCK9684407.1"/>
    </source>
</evidence>
<dbReference type="InterPro" id="IPR000182">
    <property type="entry name" value="GNAT_dom"/>
</dbReference>
<reference evidence="2" key="1">
    <citation type="submission" date="2021-11" db="EMBL/GenBank/DDBJ databases">
        <title>BS-T2-15 a new species belonging to the Comamonadaceae family isolated from the soil of a French oak forest.</title>
        <authorList>
            <person name="Mieszkin S."/>
            <person name="Alain K."/>
        </authorList>
    </citation>
    <scope>NUCLEOTIDE SEQUENCE</scope>
    <source>
        <strain evidence="2">BS-T2-15</strain>
    </source>
</reference>
<dbReference type="PROSITE" id="PS51186">
    <property type="entry name" value="GNAT"/>
    <property type="match status" value="1"/>
</dbReference>
<name>A0A9X2BXG8_9BURK</name>
<evidence type="ECO:0000259" key="1">
    <source>
        <dbReference type="PROSITE" id="PS51186"/>
    </source>
</evidence>
<dbReference type="EMBL" id="JAJLJH010000001">
    <property type="protein sequence ID" value="MCK9684407.1"/>
    <property type="molecule type" value="Genomic_DNA"/>
</dbReference>
<dbReference type="SUPFAM" id="SSF55729">
    <property type="entry name" value="Acyl-CoA N-acyltransferases (Nat)"/>
    <property type="match status" value="1"/>
</dbReference>
<gene>
    <name evidence="2" type="ORF">LPC04_01650</name>
</gene>
<feature type="domain" description="N-acetyltransferase" evidence="1">
    <location>
        <begin position="7"/>
        <end position="140"/>
    </location>
</feature>